<feature type="chain" id="PRO_5012810779" evidence="1">
    <location>
        <begin position="27"/>
        <end position="433"/>
    </location>
</feature>
<dbReference type="InterPro" id="IPR036365">
    <property type="entry name" value="PGBD-like_sf"/>
</dbReference>
<dbReference type="InterPro" id="IPR031304">
    <property type="entry name" value="SLT_2"/>
</dbReference>
<evidence type="ECO:0000313" key="5">
    <source>
        <dbReference type="Proteomes" id="UP000242313"/>
    </source>
</evidence>
<dbReference type="InterPro" id="IPR043426">
    <property type="entry name" value="MltB-like"/>
</dbReference>
<dbReference type="AlphaFoldDB" id="A0A2A3ML30"/>
<feature type="domain" description="Peptidoglycan binding-like" evidence="2">
    <location>
        <begin position="375"/>
        <end position="429"/>
    </location>
</feature>
<dbReference type="Gene3D" id="1.10.8.350">
    <property type="entry name" value="Bacterial muramidase"/>
    <property type="match status" value="1"/>
</dbReference>
<dbReference type="GO" id="GO:0009253">
    <property type="term" value="P:peptidoglycan catabolic process"/>
    <property type="evidence" value="ECO:0007669"/>
    <property type="project" value="TreeGrafter"/>
</dbReference>
<dbReference type="SUPFAM" id="SSF47090">
    <property type="entry name" value="PGBD-like"/>
    <property type="match status" value="1"/>
</dbReference>
<protein>
    <submittedName>
        <fullName evidence="4">Murein transglycosylase</fullName>
    </submittedName>
</protein>
<dbReference type="InterPro" id="IPR023346">
    <property type="entry name" value="Lysozyme-like_dom_sf"/>
</dbReference>
<dbReference type="PANTHER" id="PTHR30163:SF8">
    <property type="entry name" value="LYTIC MUREIN TRANSGLYCOSYLASE"/>
    <property type="match status" value="1"/>
</dbReference>
<keyword evidence="1" id="KW-0732">Signal</keyword>
<dbReference type="NCBIfam" id="TIGR02283">
    <property type="entry name" value="MltB_2"/>
    <property type="match status" value="1"/>
</dbReference>
<dbReference type="Gene3D" id="1.10.530.10">
    <property type="match status" value="1"/>
</dbReference>
<dbReference type="Proteomes" id="UP000242313">
    <property type="component" value="Unassembled WGS sequence"/>
</dbReference>
<keyword evidence="5" id="KW-1185">Reference proteome</keyword>
<name>A0A2A3ML30_9PSED</name>
<evidence type="ECO:0000259" key="2">
    <source>
        <dbReference type="Pfam" id="PF01471"/>
    </source>
</evidence>
<accession>A0A2A3ML30</accession>
<reference evidence="4 5" key="1">
    <citation type="submission" date="2017-09" db="EMBL/GenBank/DDBJ databases">
        <title>Pseudomonas abyssi sp. nov. isolated from Abyssopelagic Water.</title>
        <authorList>
            <person name="Wei Y."/>
        </authorList>
    </citation>
    <scope>NUCLEOTIDE SEQUENCE [LARGE SCALE GENOMIC DNA]</scope>
    <source>
        <strain evidence="4 5">MT5</strain>
    </source>
</reference>
<dbReference type="CDD" id="cd13399">
    <property type="entry name" value="Slt35-like"/>
    <property type="match status" value="1"/>
</dbReference>
<dbReference type="PANTHER" id="PTHR30163">
    <property type="entry name" value="MEMBRANE-BOUND LYTIC MUREIN TRANSGLYCOSYLASE B"/>
    <property type="match status" value="1"/>
</dbReference>
<organism evidence="4 5">
    <name type="scientific">Pseudomonas abyssi</name>
    <dbReference type="NCBI Taxonomy" id="170540"/>
    <lineage>
        <taxon>Bacteria</taxon>
        <taxon>Pseudomonadati</taxon>
        <taxon>Pseudomonadota</taxon>
        <taxon>Gammaproteobacteria</taxon>
        <taxon>Pseudomonadales</taxon>
        <taxon>Pseudomonadaceae</taxon>
        <taxon>Pseudomonas</taxon>
    </lineage>
</organism>
<dbReference type="EMBL" id="NTMR01000003">
    <property type="protein sequence ID" value="PBK05529.1"/>
    <property type="molecule type" value="Genomic_DNA"/>
</dbReference>
<feature type="domain" description="Transglycosylase SLT" evidence="3">
    <location>
        <begin position="61"/>
        <end position="354"/>
    </location>
</feature>
<evidence type="ECO:0000313" key="4">
    <source>
        <dbReference type="EMBL" id="PBK05529.1"/>
    </source>
</evidence>
<feature type="signal peptide" evidence="1">
    <location>
        <begin position="1"/>
        <end position="26"/>
    </location>
</feature>
<gene>
    <name evidence="4" type="ORF">CNQ84_03230</name>
</gene>
<dbReference type="InterPro" id="IPR011970">
    <property type="entry name" value="MltB_2"/>
</dbReference>
<comment type="caution">
    <text evidence="4">The sequence shown here is derived from an EMBL/GenBank/DDBJ whole genome shotgun (WGS) entry which is preliminary data.</text>
</comment>
<evidence type="ECO:0000256" key="1">
    <source>
        <dbReference type="SAM" id="SignalP"/>
    </source>
</evidence>
<dbReference type="Pfam" id="PF01471">
    <property type="entry name" value="PG_binding_1"/>
    <property type="match status" value="1"/>
</dbReference>
<dbReference type="RefSeq" id="WP_096003478.1">
    <property type="nucleotide sequence ID" value="NZ_NTMR01000003.1"/>
</dbReference>
<dbReference type="GO" id="GO:0008933">
    <property type="term" value="F:peptidoglycan lytic transglycosylase activity"/>
    <property type="evidence" value="ECO:0007669"/>
    <property type="project" value="TreeGrafter"/>
</dbReference>
<evidence type="ECO:0000259" key="3">
    <source>
        <dbReference type="Pfam" id="PF13406"/>
    </source>
</evidence>
<dbReference type="InterPro" id="IPR036366">
    <property type="entry name" value="PGBDSf"/>
</dbReference>
<dbReference type="InterPro" id="IPR002477">
    <property type="entry name" value="Peptidoglycan-bd-like"/>
</dbReference>
<dbReference type="Gene3D" id="1.10.101.10">
    <property type="entry name" value="PGBD-like superfamily/PGBD"/>
    <property type="match status" value="1"/>
</dbReference>
<sequence length="433" mass="46875">MPTPARRKAQLHLLASLSLISLSACADIPTAATAQAAPAQLSAAASTSAAPPAAAAQAQTFIQWRDAFRQEALSKGIDASLFDRAFDGVTPDADVIKADRSQPEFSRPVWAYLDSALSNQRVATGRSRLSAEQQTLDAIEQRYGVDRHILAAIWGLESNYGQNMGSRQVIRSLATLAHEGRRPGFAHDQLLAALDILQHRDIEPSGMLGSWAGAMGQTQFIPTTYNQYAVDFDGNGRRDIWNSPADALASAANYLRASGWQSGQRWGQEVRLPANFDYALADPGVKKSVAEWQALGVRPANQDSFAATMAEQRAALLLPAGHKGPAFLLQHNFSTIMRYNNSSSYALAIGLLSDRFQGGGQIQGDWPTAERPLSRSERLELQQLLTDRGLEPGGIDGIIGANTRNAIRRFQQQQGVPADGYASAALLEELRKQ</sequence>
<dbReference type="SUPFAM" id="SSF53955">
    <property type="entry name" value="Lysozyme-like"/>
    <property type="match status" value="1"/>
</dbReference>
<proteinExistence type="predicted"/>
<dbReference type="PROSITE" id="PS51257">
    <property type="entry name" value="PROKAR_LIPOPROTEIN"/>
    <property type="match status" value="1"/>
</dbReference>
<dbReference type="Pfam" id="PF13406">
    <property type="entry name" value="SLT_2"/>
    <property type="match status" value="1"/>
</dbReference>